<evidence type="ECO:0000256" key="1">
    <source>
        <dbReference type="ARBA" id="ARBA00022676"/>
    </source>
</evidence>
<dbReference type="Proteomes" id="UP001597094">
    <property type="component" value="Unassembled WGS sequence"/>
</dbReference>
<accession>A0ABW3SWY5</accession>
<dbReference type="InterPro" id="IPR002516">
    <property type="entry name" value="Glyco_trans_11"/>
</dbReference>
<evidence type="ECO:0000256" key="2">
    <source>
        <dbReference type="ARBA" id="ARBA00022679"/>
    </source>
</evidence>
<keyword evidence="2" id="KW-0808">Transferase</keyword>
<keyword evidence="1" id="KW-0328">Glycosyltransferase</keyword>
<comment type="caution">
    <text evidence="3">The sequence shown here is derived from an EMBL/GenBank/DDBJ whole genome shotgun (WGS) entry which is preliminary data.</text>
</comment>
<reference evidence="4" key="1">
    <citation type="journal article" date="2019" name="Int. J. Syst. Evol. Microbiol.">
        <title>The Global Catalogue of Microorganisms (GCM) 10K type strain sequencing project: providing services to taxonomists for standard genome sequencing and annotation.</title>
        <authorList>
            <consortium name="The Broad Institute Genomics Platform"/>
            <consortium name="The Broad Institute Genome Sequencing Center for Infectious Disease"/>
            <person name="Wu L."/>
            <person name="Ma J."/>
        </authorList>
    </citation>
    <scope>NUCLEOTIDE SEQUENCE [LARGE SCALE GENOMIC DNA]</scope>
    <source>
        <strain evidence="4">JCM 31319</strain>
    </source>
</reference>
<feature type="non-terminal residue" evidence="3">
    <location>
        <position position="1"/>
    </location>
</feature>
<keyword evidence="4" id="KW-1185">Reference proteome</keyword>
<dbReference type="Gene3D" id="3.40.50.11350">
    <property type="match status" value="1"/>
</dbReference>
<dbReference type="RefSeq" id="WP_377532955.1">
    <property type="nucleotide sequence ID" value="NZ_JBHTLD010000405.1"/>
</dbReference>
<protein>
    <submittedName>
        <fullName evidence="3">Alpha-1,2-fucosyltransferase</fullName>
    </submittedName>
</protein>
<dbReference type="EMBL" id="JBHTLD010000405">
    <property type="protein sequence ID" value="MFD1188815.1"/>
    <property type="molecule type" value="Genomic_DNA"/>
</dbReference>
<evidence type="ECO:0000313" key="4">
    <source>
        <dbReference type="Proteomes" id="UP001597094"/>
    </source>
</evidence>
<proteinExistence type="predicted"/>
<dbReference type="PANTHER" id="PTHR11927">
    <property type="entry name" value="GALACTOSIDE 2-L-FUCOSYLTRANSFERASE"/>
    <property type="match status" value="1"/>
</dbReference>
<evidence type="ECO:0000313" key="3">
    <source>
        <dbReference type="EMBL" id="MFD1188815.1"/>
    </source>
</evidence>
<dbReference type="PANTHER" id="PTHR11927:SF9">
    <property type="entry name" value="L-FUCOSYLTRANSFERASE"/>
    <property type="match status" value="1"/>
</dbReference>
<dbReference type="Pfam" id="PF01531">
    <property type="entry name" value="Glyco_transf_11"/>
    <property type="match status" value="1"/>
</dbReference>
<name>A0ABW3SWY5_9BACT</name>
<gene>
    <name evidence="3" type="ORF">ACFQ2O_21580</name>
</gene>
<organism evidence="3 4">
    <name type="scientific">Pontibacter rugosus</name>
    <dbReference type="NCBI Taxonomy" id="1745966"/>
    <lineage>
        <taxon>Bacteria</taxon>
        <taxon>Pseudomonadati</taxon>
        <taxon>Bacteroidota</taxon>
        <taxon>Cytophagia</taxon>
        <taxon>Cytophagales</taxon>
        <taxon>Hymenobacteraceae</taxon>
        <taxon>Pontibacter</taxon>
    </lineage>
</organism>
<sequence>DFVMVIMNYKAGQLANRLFYFSHFISNSIAHNYKLINPSFNDYKDFFTSTATNDFNGHNISLRITGNQPFDELVRKAVNAVQKVQVKPLRNLPGVSFHEIKAYDAAPKSFDMNDSDFVAAAKNKVVFVDGWLYRDYKDFEKHAASIRKIFTPLPKYTEQVEEVINRCMQLGDTIIGVHIRRGDYKTYNNGKWFYEDDVYYKKMNALKQQLEAEGKKCVFLICSNEKINKNNYPGLPIVTEDRHFIVDLYALSRCHYLIGPPSTFTMWASFYGETPLLALEDASKEVILSEFKIVTQG</sequence>